<dbReference type="EMBL" id="FOTO01000001">
    <property type="protein sequence ID" value="SFL32612.1"/>
    <property type="molecule type" value="Genomic_DNA"/>
</dbReference>
<feature type="compositionally biased region" description="Gly residues" evidence="12">
    <location>
        <begin position="279"/>
        <end position="295"/>
    </location>
</feature>
<evidence type="ECO:0000256" key="11">
    <source>
        <dbReference type="RuleBase" id="RU000645"/>
    </source>
</evidence>
<feature type="region of interest" description="Disordered" evidence="12">
    <location>
        <begin position="139"/>
        <end position="379"/>
    </location>
</feature>
<evidence type="ECO:0000256" key="2">
    <source>
        <dbReference type="ARBA" id="ARBA00007733"/>
    </source>
</evidence>
<comment type="subcellular location">
    <subcellularLocation>
        <location evidence="1 9 11">Cytoplasm</location>
    </subcellularLocation>
</comment>
<dbReference type="Pfam" id="PF22042">
    <property type="entry name" value="EF-G_D2"/>
    <property type="match status" value="1"/>
</dbReference>
<dbReference type="HAMAP" id="MF_00100_B">
    <property type="entry name" value="IF_2_B"/>
    <property type="match status" value="1"/>
</dbReference>
<evidence type="ECO:0000256" key="3">
    <source>
        <dbReference type="ARBA" id="ARBA00020675"/>
    </source>
</evidence>
<evidence type="ECO:0000256" key="5">
    <source>
        <dbReference type="ARBA" id="ARBA00022540"/>
    </source>
</evidence>
<dbReference type="NCBIfam" id="TIGR00231">
    <property type="entry name" value="small_GTP"/>
    <property type="match status" value="1"/>
</dbReference>
<dbReference type="Gene3D" id="3.40.50.300">
    <property type="entry name" value="P-loop containing nucleotide triphosphate hydrolases"/>
    <property type="match status" value="1"/>
</dbReference>
<feature type="compositionally biased region" description="Basic and acidic residues" evidence="12">
    <location>
        <begin position="334"/>
        <end position="348"/>
    </location>
</feature>
<evidence type="ECO:0000313" key="15">
    <source>
        <dbReference type="Proteomes" id="UP000199581"/>
    </source>
</evidence>
<keyword evidence="7 9" id="KW-0648">Protein biosynthesis</keyword>
<feature type="binding site" evidence="9">
    <location>
        <begin position="571"/>
        <end position="574"/>
    </location>
    <ligand>
        <name>GTP</name>
        <dbReference type="ChEBI" id="CHEBI:37565"/>
    </ligand>
</feature>
<accession>A0A8G2C0B8</accession>
<evidence type="ECO:0000256" key="9">
    <source>
        <dbReference type="HAMAP-Rule" id="MF_00100"/>
    </source>
</evidence>
<evidence type="ECO:0000256" key="12">
    <source>
        <dbReference type="SAM" id="MobiDB-lite"/>
    </source>
</evidence>
<feature type="compositionally biased region" description="Basic and acidic residues" evidence="12">
    <location>
        <begin position="146"/>
        <end position="155"/>
    </location>
</feature>
<dbReference type="Pfam" id="PF04760">
    <property type="entry name" value="IF2_N"/>
    <property type="match status" value="2"/>
</dbReference>
<evidence type="ECO:0000256" key="6">
    <source>
        <dbReference type="ARBA" id="ARBA00022741"/>
    </source>
</evidence>
<dbReference type="CDD" id="cd03702">
    <property type="entry name" value="IF2_mtIF2_II"/>
    <property type="match status" value="1"/>
</dbReference>
<keyword evidence="6 9" id="KW-0547">Nucleotide-binding</keyword>
<evidence type="ECO:0000256" key="4">
    <source>
        <dbReference type="ARBA" id="ARBA00022490"/>
    </source>
</evidence>
<feature type="binding site" evidence="9">
    <location>
        <begin position="471"/>
        <end position="478"/>
    </location>
    <ligand>
        <name>GTP</name>
        <dbReference type="ChEBI" id="CHEBI:37565"/>
    </ligand>
</feature>
<dbReference type="SUPFAM" id="SSF52540">
    <property type="entry name" value="P-loop containing nucleoside triphosphate hydrolases"/>
    <property type="match status" value="1"/>
</dbReference>
<dbReference type="Pfam" id="PF00009">
    <property type="entry name" value="GTP_EFTU"/>
    <property type="match status" value="1"/>
</dbReference>
<keyword evidence="4 9" id="KW-0963">Cytoplasm</keyword>
<dbReference type="PANTHER" id="PTHR43381">
    <property type="entry name" value="TRANSLATION INITIATION FACTOR IF-2-RELATED"/>
    <property type="match status" value="1"/>
</dbReference>
<dbReference type="FunFam" id="2.40.30.10:FF:000008">
    <property type="entry name" value="Translation initiation factor IF-2"/>
    <property type="match status" value="1"/>
</dbReference>
<dbReference type="InterPro" id="IPR053905">
    <property type="entry name" value="EF-G-like_DII"/>
</dbReference>
<dbReference type="PANTHER" id="PTHR43381:SF5">
    <property type="entry name" value="TR-TYPE G DOMAIN-CONTAINING PROTEIN"/>
    <property type="match status" value="1"/>
</dbReference>
<dbReference type="CDD" id="cd03692">
    <property type="entry name" value="mtIF2_IVc"/>
    <property type="match status" value="1"/>
</dbReference>
<dbReference type="InterPro" id="IPR015760">
    <property type="entry name" value="TIF_IF2"/>
</dbReference>
<keyword evidence="8 9" id="KW-0342">GTP-binding</keyword>
<feature type="region of interest" description="Disordered" evidence="12">
    <location>
        <begin position="72"/>
        <end position="127"/>
    </location>
</feature>
<dbReference type="FunFam" id="2.40.30.10:FF:000007">
    <property type="entry name" value="Translation initiation factor IF-2"/>
    <property type="match status" value="1"/>
</dbReference>
<dbReference type="InterPro" id="IPR006847">
    <property type="entry name" value="IF2_N"/>
</dbReference>
<dbReference type="PROSITE" id="PS01176">
    <property type="entry name" value="IF2"/>
    <property type="match status" value="1"/>
</dbReference>
<comment type="caution">
    <text evidence="14">The sequence shown here is derived from an EMBL/GenBank/DDBJ whole genome shotgun (WGS) entry which is preliminary data.</text>
</comment>
<dbReference type="Pfam" id="PF03144">
    <property type="entry name" value="GTP_EFTU_D2"/>
    <property type="match status" value="1"/>
</dbReference>
<evidence type="ECO:0000256" key="1">
    <source>
        <dbReference type="ARBA" id="ARBA00004496"/>
    </source>
</evidence>
<feature type="compositionally biased region" description="Acidic residues" evidence="12">
    <location>
        <begin position="203"/>
        <end position="215"/>
    </location>
</feature>
<dbReference type="InterPro" id="IPR000178">
    <property type="entry name" value="TF_IF2_bacterial-like"/>
</dbReference>
<organism evidence="14 15">
    <name type="scientific">Desulfomicrobium norvegicum (strain DSM 1741 / NCIMB 8310)</name>
    <name type="common">Desulfovibrio baculatus (strain Norway 4)</name>
    <name type="synonym">Desulfovibrio desulfuricans (strain Norway 4)</name>
    <dbReference type="NCBI Taxonomy" id="52561"/>
    <lineage>
        <taxon>Bacteria</taxon>
        <taxon>Pseudomonadati</taxon>
        <taxon>Thermodesulfobacteriota</taxon>
        <taxon>Desulfovibrionia</taxon>
        <taxon>Desulfovibrionales</taxon>
        <taxon>Desulfomicrobiaceae</taxon>
        <taxon>Desulfomicrobium</taxon>
    </lineage>
</organism>
<evidence type="ECO:0000259" key="13">
    <source>
        <dbReference type="PROSITE" id="PS51722"/>
    </source>
</evidence>
<dbReference type="RefSeq" id="WP_092189124.1">
    <property type="nucleotide sequence ID" value="NZ_FOTO01000001.1"/>
</dbReference>
<dbReference type="InterPro" id="IPR000795">
    <property type="entry name" value="T_Tr_GTP-bd_dom"/>
</dbReference>
<feature type="compositionally biased region" description="Basic residues" evidence="12">
    <location>
        <begin position="220"/>
        <end position="229"/>
    </location>
</feature>
<dbReference type="CDD" id="cd01887">
    <property type="entry name" value="IF2_eIF5B"/>
    <property type="match status" value="1"/>
</dbReference>
<comment type="similarity">
    <text evidence="2 9 10">Belongs to the TRAFAC class translation factor GTPase superfamily. Classic translation factor GTPase family. IF-2 subfamily.</text>
</comment>
<dbReference type="InterPro" id="IPR004161">
    <property type="entry name" value="EFTu-like_2"/>
</dbReference>
<protein>
    <recommendedName>
        <fullName evidence="3 9">Translation initiation factor IF-2</fullName>
    </recommendedName>
</protein>
<evidence type="ECO:0000256" key="10">
    <source>
        <dbReference type="RuleBase" id="RU000644"/>
    </source>
</evidence>
<dbReference type="InterPro" id="IPR023115">
    <property type="entry name" value="TIF_IF2_dom3"/>
</dbReference>
<keyword evidence="15" id="KW-1185">Reference proteome</keyword>
<evidence type="ECO:0000313" key="14">
    <source>
        <dbReference type="EMBL" id="SFL32612.1"/>
    </source>
</evidence>
<reference evidence="14 15" key="1">
    <citation type="submission" date="2016-10" db="EMBL/GenBank/DDBJ databases">
        <authorList>
            <person name="Varghese N."/>
            <person name="Submissions S."/>
        </authorList>
    </citation>
    <scope>NUCLEOTIDE SEQUENCE [LARGE SCALE GENOMIC DNA]</scope>
    <source>
        <strain evidence="14 15">DSM 1741</strain>
    </source>
</reference>
<evidence type="ECO:0000256" key="8">
    <source>
        <dbReference type="ARBA" id="ARBA00023134"/>
    </source>
</evidence>
<dbReference type="Gene3D" id="3.40.50.10050">
    <property type="entry name" value="Translation initiation factor IF- 2, domain 3"/>
    <property type="match status" value="1"/>
</dbReference>
<dbReference type="SUPFAM" id="SSF50447">
    <property type="entry name" value="Translation proteins"/>
    <property type="match status" value="2"/>
</dbReference>
<feature type="domain" description="Tr-type G" evidence="13">
    <location>
        <begin position="462"/>
        <end position="631"/>
    </location>
</feature>
<comment type="function">
    <text evidence="9 10">One of the essential components for the initiation of protein synthesis. Protects formylmethionyl-tRNA from spontaneous hydrolysis and promotes its binding to the 30S ribosomal subunits. Also involved in the hydrolysis of GTP during the formation of the 70S ribosomal complex.</text>
</comment>
<dbReference type="GO" id="GO:0005829">
    <property type="term" value="C:cytosol"/>
    <property type="evidence" value="ECO:0007669"/>
    <property type="project" value="TreeGrafter"/>
</dbReference>
<dbReference type="Gene3D" id="1.10.10.2480">
    <property type="match status" value="1"/>
</dbReference>
<name>A0A8G2C0B8_DESNO</name>
<dbReference type="SUPFAM" id="SSF52156">
    <property type="entry name" value="Initiation factor IF2/eIF5b, domain 3"/>
    <property type="match status" value="1"/>
</dbReference>
<evidence type="ECO:0000256" key="7">
    <source>
        <dbReference type="ARBA" id="ARBA00022917"/>
    </source>
</evidence>
<keyword evidence="5 9" id="KW-0396">Initiation factor</keyword>
<dbReference type="GO" id="GO:0003924">
    <property type="term" value="F:GTPase activity"/>
    <property type="evidence" value="ECO:0007669"/>
    <property type="project" value="UniProtKB-UniRule"/>
</dbReference>
<dbReference type="NCBIfam" id="TIGR00487">
    <property type="entry name" value="IF-2"/>
    <property type="match status" value="1"/>
</dbReference>
<dbReference type="OrthoDB" id="9811804at2"/>
<dbReference type="InterPro" id="IPR036925">
    <property type="entry name" value="TIF_IF2_dom3_sf"/>
</dbReference>
<dbReference type="InterPro" id="IPR009000">
    <property type="entry name" value="Transl_B-barrel_sf"/>
</dbReference>
<feature type="compositionally biased region" description="Low complexity" evidence="12">
    <location>
        <begin position="98"/>
        <end position="114"/>
    </location>
</feature>
<dbReference type="FunFam" id="3.40.50.300:FF:000019">
    <property type="entry name" value="Translation initiation factor IF-2"/>
    <property type="match status" value="1"/>
</dbReference>
<dbReference type="InterPro" id="IPR027417">
    <property type="entry name" value="P-loop_NTPase"/>
</dbReference>
<feature type="compositionally biased region" description="Low complexity" evidence="12">
    <location>
        <begin position="259"/>
        <end position="276"/>
    </location>
</feature>
<dbReference type="GO" id="GO:0005525">
    <property type="term" value="F:GTP binding"/>
    <property type="evidence" value="ECO:0007669"/>
    <property type="project" value="UniProtKB-KW"/>
</dbReference>
<dbReference type="Gene3D" id="2.40.30.10">
    <property type="entry name" value="Translation factors"/>
    <property type="match status" value="2"/>
</dbReference>
<dbReference type="InterPro" id="IPR044145">
    <property type="entry name" value="IF2_II"/>
</dbReference>
<proteinExistence type="inferred from homology"/>
<dbReference type="AlphaFoldDB" id="A0A8G2C0B8"/>
<dbReference type="Pfam" id="PF11987">
    <property type="entry name" value="IF-2"/>
    <property type="match status" value="1"/>
</dbReference>
<dbReference type="Proteomes" id="UP000199581">
    <property type="component" value="Unassembled WGS sequence"/>
</dbReference>
<feature type="compositionally biased region" description="Low complexity" evidence="12">
    <location>
        <begin position="157"/>
        <end position="190"/>
    </location>
</feature>
<gene>
    <name evidence="9" type="primary">infB</name>
    <name evidence="14" type="ORF">SAMN05421830_101608</name>
</gene>
<dbReference type="FunFam" id="3.40.50.10050:FF:000001">
    <property type="entry name" value="Translation initiation factor IF-2"/>
    <property type="match status" value="1"/>
</dbReference>
<dbReference type="PROSITE" id="PS51722">
    <property type="entry name" value="G_TR_2"/>
    <property type="match status" value="1"/>
</dbReference>
<dbReference type="GO" id="GO:0003743">
    <property type="term" value="F:translation initiation factor activity"/>
    <property type="evidence" value="ECO:0007669"/>
    <property type="project" value="UniProtKB-UniRule"/>
</dbReference>
<feature type="region of interest" description="G-domain" evidence="9">
    <location>
        <begin position="465"/>
        <end position="613"/>
    </location>
</feature>
<feature type="binding site" evidence="9">
    <location>
        <begin position="517"/>
        <end position="521"/>
    </location>
    <ligand>
        <name>GTP</name>
        <dbReference type="ChEBI" id="CHEBI:37565"/>
    </ligand>
</feature>
<dbReference type="InterPro" id="IPR005225">
    <property type="entry name" value="Small_GTP-bd"/>
</dbReference>
<sequence length="962" mass="102900">MSTRLRVRDLATELDISSKDLMTLLRELKIPAKSHMSSLTDEEVGQVRNHHQNRAAAPQVVDTRATSGVIVRKRHKVSAAEAETPETDGEAQPKDGTPAETPAEAPAKTVTETTEATEKSTARKPSRAVIVTPARIIEEVSSAKAAPEESAKEETPVAEAPIAEAPVSVEEVPAEPVAAESADADAATAEKTVQAPAETPGEAGDETTAETEGESEEAKRARKKTKKAKPAPPSVQVKIISRPTIVEFPDTRVDGQPVRPMGPAARPMGPAGYTPRPSGPGGRPSGPGGPGGPGGQRPSAPRPSGPANLGAPPRPAPETEGTKDSRGKKKKGRRTVEAADLYRKEEFSMGKGKKAQRAEARRAGGARAQAQNTQPLKASKRKIRIDDTIRLTDLAHQMGIKAQDLIKKLFSLGVMATINQSLDFDTALLLAAEFKYEVERAGFSEDDFLLPKEADKAEDLKPRPPVVTIMGHVDHGKTSLLDAIRSTSVASGEAGGITQHIGAYHVATSRGEIVFLDTPGHEAFTTMRARGAKVTDIVVLVVAADDGVMEQTKEAVSHSKAAGVPIVVAVNKMDKEGADPDRVKRELSDLGLMPEDWGGDTIFAHVSAKKREGLDELLELILLQAEVLDLKANPDKPGRGHVVEAKLDKGRGPVGTVLIQEGQITQGDAFVCGLISGKVRAMFDDQGRQIKTAGPAIPTEIQGFEGIPEAGDEFVIVKDEKVARKIAEERRVKHRDKELAKESKVTLESFLATKAGEEAQNLNLLLKADVQGSLEAISEALRKLSTDEIKIALIHGGAGAITESDILLASASNAIIIGFNIRPTAKIKEVAEQEKVDIRFYDIIYKLVDDIKAAMSGMLSPDIKEVYLGQADVQQVFSVPKIGNIAGCMVSDGKLKRNANVRLLRDGVVIYTGKLSSLKRFKDDAKEVTKGYDCGAGLENFNDIKSGDIIEAFELVEEARTI</sequence>